<keyword evidence="2" id="KW-0418">Kinase</keyword>
<dbReference type="STRING" id="36166.T1GQI4"/>
<sequence length="252" mass="28345">MQRYNSVNYTWEHNPDGRYAYGATCVKACPGHLLKDSGACVRSCPINKIPKNGECVPCEGACPKRCPGVMNLVHSGNIETFRNCTVIDGSIRIIESTFKGYNEFFPNKTMSDFYPPLHPDQLEVFSNVKEITGYLDIQAFHKDFKNLSYFRNLEVIHGRILNEMHFAAFSVVQSSLESLHLKSLKRINSGTVLIQLNKNLCFVEGIDWKSIIKSSTPRIVIPPTNRKHEVCVAENKTCSGQCNYQGCWGIGS</sequence>
<proteinExistence type="predicted"/>
<dbReference type="InterPro" id="IPR000494">
    <property type="entry name" value="Rcpt_L-dom"/>
</dbReference>
<dbReference type="InterPro" id="IPR006211">
    <property type="entry name" value="Furin-like_Cys-rich_dom"/>
</dbReference>
<feature type="domain" description="Receptor L-domain" evidence="5">
    <location>
        <begin position="83"/>
        <end position="211"/>
    </location>
</feature>
<reference evidence="7" key="1">
    <citation type="submission" date="2013-02" db="EMBL/GenBank/DDBJ databases">
        <authorList>
            <person name="Hughes D."/>
        </authorList>
    </citation>
    <scope>NUCLEOTIDE SEQUENCE</scope>
    <source>
        <strain>Durham</strain>
        <strain evidence="7">NC isolate 2 -- Noor lab</strain>
    </source>
</reference>
<dbReference type="GO" id="GO:0016020">
    <property type="term" value="C:membrane"/>
    <property type="evidence" value="ECO:0007669"/>
    <property type="project" value="UniProtKB-SubCell"/>
</dbReference>
<evidence type="ECO:0000256" key="2">
    <source>
        <dbReference type="ARBA" id="ARBA00023137"/>
    </source>
</evidence>
<dbReference type="OMA" id="ESCTRIC"/>
<dbReference type="InterPro" id="IPR036941">
    <property type="entry name" value="Rcpt_L-dom_sf"/>
</dbReference>
<evidence type="ECO:0000259" key="5">
    <source>
        <dbReference type="Pfam" id="PF01030"/>
    </source>
</evidence>
<dbReference type="SUPFAM" id="SSF52058">
    <property type="entry name" value="L domain-like"/>
    <property type="match status" value="1"/>
</dbReference>
<evidence type="ECO:0000313" key="6">
    <source>
        <dbReference type="EnsemblMetazoa" id="MESCA005892-PA"/>
    </source>
</evidence>
<accession>T1GQI4</accession>
<dbReference type="Pfam" id="PF01030">
    <property type="entry name" value="Recep_L_domain"/>
    <property type="match status" value="1"/>
</dbReference>
<feature type="domain" description="Furin-like cysteine-rich" evidence="4">
    <location>
        <begin position="8"/>
        <end position="66"/>
    </location>
</feature>
<dbReference type="Gene3D" id="2.10.220.10">
    <property type="entry name" value="Hormone Receptor, Insulin-like Growth Factor Receptor 1, Chain A, domain 2"/>
    <property type="match status" value="1"/>
</dbReference>
<reference evidence="6" key="2">
    <citation type="submission" date="2015-06" db="UniProtKB">
        <authorList>
            <consortium name="EnsemblMetazoa"/>
        </authorList>
    </citation>
    <scope>IDENTIFICATION</scope>
</reference>
<name>T1GQI4_MEGSC</name>
<evidence type="ECO:0000256" key="1">
    <source>
        <dbReference type="ARBA" id="ARBA00004479"/>
    </source>
</evidence>
<dbReference type="Pfam" id="PF00757">
    <property type="entry name" value="Furin-like"/>
    <property type="match status" value="1"/>
</dbReference>
<evidence type="ECO:0000259" key="4">
    <source>
        <dbReference type="Pfam" id="PF00757"/>
    </source>
</evidence>
<dbReference type="GO" id="GO:0004713">
    <property type="term" value="F:protein tyrosine kinase activity"/>
    <property type="evidence" value="ECO:0007669"/>
    <property type="project" value="UniProtKB-KW"/>
</dbReference>
<dbReference type="HOGENOM" id="CLU_054141_0_0_1"/>
<dbReference type="Proteomes" id="UP000015102">
    <property type="component" value="Unassembled WGS sequence"/>
</dbReference>
<evidence type="ECO:0000256" key="3">
    <source>
        <dbReference type="ARBA" id="ARBA00023180"/>
    </source>
</evidence>
<keyword evidence="2" id="KW-0808">Transferase</keyword>
<organism evidence="6 7">
    <name type="scientific">Megaselia scalaris</name>
    <name type="common">Humpbacked fly</name>
    <name type="synonym">Phora scalaris</name>
    <dbReference type="NCBI Taxonomy" id="36166"/>
    <lineage>
        <taxon>Eukaryota</taxon>
        <taxon>Metazoa</taxon>
        <taxon>Ecdysozoa</taxon>
        <taxon>Arthropoda</taxon>
        <taxon>Hexapoda</taxon>
        <taxon>Insecta</taxon>
        <taxon>Pterygota</taxon>
        <taxon>Neoptera</taxon>
        <taxon>Endopterygota</taxon>
        <taxon>Diptera</taxon>
        <taxon>Brachycera</taxon>
        <taxon>Muscomorpha</taxon>
        <taxon>Platypezoidea</taxon>
        <taxon>Phoridae</taxon>
        <taxon>Megaseliini</taxon>
        <taxon>Megaselia</taxon>
    </lineage>
</organism>
<dbReference type="EnsemblMetazoa" id="MESCA005892-RA">
    <property type="protein sequence ID" value="MESCA005892-PA"/>
    <property type="gene ID" value="MESCA005892"/>
</dbReference>
<dbReference type="Gene3D" id="3.80.20.20">
    <property type="entry name" value="Receptor L-domain"/>
    <property type="match status" value="1"/>
</dbReference>
<dbReference type="AlphaFoldDB" id="T1GQI4"/>
<evidence type="ECO:0008006" key="8">
    <source>
        <dbReference type="Google" id="ProtNLM"/>
    </source>
</evidence>
<protein>
    <recommendedName>
        <fullName evidence="8">Receptor protein-tyrosine kinase</fullName>
    </recommendedName>
</protein>
<keyword evidence="3" id="KW-0325">Glycoprotein</keyword>
<keyword evidence="2" id="KW-0829">Tyrosine-protein kinase</keyword>
<dbReference type="EMBL" id="CAQQ02155108">
    <property type="status" value="NOT_ANNOTATED_CDS"/>
    <property type="molecule type" value="Genomic_DNA"/>
</dbReference>
<keyword evidence="7" id="KW-1185">Reference proteome</keyword>
<comment type="subcellular location">
    <subcellularLocation>
        <location evidence="1">Membrane</location>
        <topology evidence="1">Single-pass type I membrane protein</topology>
    </subcellularLocation>
</comment>
<evidence type="ECO:0000313" key="7">
    <source>
        <dbReference type="Proteomes" id="UP000015102"/>
    </source>
</evidence>